<dbReference type="PANTHER" id="PTHR13297:SF5">
    <property type="entry name" value="TBC1 DOMAIN FAMILY MEMBER 23"/>
    <property type="match status" value="1"/>
</dbReference>
<dbReference type="PANTHER" id="PTHR13297">
    <property type="entry name" value="TBC1 DOMAIN FAMILY MEMBER 23-RELATED"/>
    <property type="match status" value="1"/>
</dbReference>
<dbReference type="STRING" id="67801.A0A1B0BUE5"/>
<dbReference type="GO" id="GO:0099041">
    <property type="term" value="P:vesicle tethering to Golgi"/>
    <property type="evidence" value="ECO:0007669"/>
    <property type="project" value="TreeGrafter"/>
</dbReference>
<protein>
    <submittedName>
        <fullName evidence="1">Uncharacterized protein</fullName>
    </submittedName>
</protein>
<dbReference type="GO" id="GO:0005802">
    <property type="term" value="C:trans-Golgi network"/>
    <property type="evidence" value="ECO:0007669"/>
    <property type="project" value="TreeGrafter"/>
</dbReference>
<proteinExistence type="predicted"/>
<dbReference type="GO" id="GO:0042147">
    <property type="term" value="P:retrograde transport, endosome to Golgi"/>
    <property type="evidence" value="ECO:0007669"/>
    <property type="project" value="InterPro"/>
</dbReference>
<sequence>MTHKMEGLIILINGRDQILNMKNSSKQEIIHFLTNMPCALETDNVVDFCSLAQYSMKTPTLYGKQSEKEVNEEPCSVSQALCLPVSVYKFVENTSLEICSADAGRFLLVIYLQRFIWIRHEVEANSSAGEEHLCFMGSGRMEEDEYTHMVVASFLQKNTQYVSLLTGGYGSIHN</sequence>
<dbReference type="AlphaFoldDB" id="A0A1B0BUE5"/>
<keyword evidence="2" id="KW-1185">Reference proteome</keyword>
<evidence type="ECO:0000313" key="1">
    <source>
        <dbReference type="EnsemblMetazoa" id="GPPI040846-PA"/>
    </source>
</evidence>
<accession>A0A1B0BUE5</accession>
<dbReference type="Proteomes" id="UP000092460">
    <property type="component" value="Unassembled WGS sequence"/>
</dbReference>
<dbReference type="VEuPathDB" id="VectorBase:GPPI040846"/>
<name>A0A1B0BUE5_9MUSC</name>
<organism evidence="1 2">
    <name type="scientific">Glossina palpalis gambiensis</name>
    <dbReference type="NCBI Taxonomy" id="67801"/>
    <lineage>
        <taxon>Eukaryota</taxon>
        <taxon>Metazoa</taxon>
        <taxon>Ecdysozoa</taxon>
        <taxon>Arthropoda</taxon>
        <taxon>Hexapoda</taxon>
        <taxon>Insecta</taxon>
        <taxon>Pterygota</taxon>
        <taxon>Neoptera</taxon>
        <taxon>Endopterygota</taxon>
        <taxon>Diptera</taxon>
        <taxon>Brachycera</taxon>
        <taxon>Muscomorpha</taxon>
        <taxon>Hippoboscoidea</taxon>
        <taxon>Glossinidae</taxon>
        <taxon>Glossina</taxon>
    </lineage>
</organism>
<evidence type="ECO:0000313" key="2">
    <source>
        <dbReference type="Proteomes" id="UP000092460"/>
    </source>
</evidence>
<reference evidence="2" key="1">
    <citation type="submission" date="2015-01" db="EMBL/GenBank/DDBJ databases">
        <authorList>
            <person name="Aksoy S."/>
            <person name="Warren W."/>
            <person name="Wilson R.K."/>
        </authorList>
    </citation>
    <scope>NUCLEOTIDE SEQUENCE [LARGE SCALE GENOMIC DNA]</scope>
    <source>
        <strain evidence="2">IAEA</strain>
    </source>
</reference>
<dbReference type="InterPro" id="IPR039755">
    <property type="entry name" value="TBC1D23"/>
</dbReference>
<dbReference type="EMBL" id="JXJN01020641">
    <property type="status" value="NOT_ANNOTATED_CDS"/>
    <property type="molecule type" value="Genomic_DNA"/>
</dbReference>
<dbReference type="EnsemblMetazoa" id="GPPI040846-RA">
    <property type="protein sequence ID" value="GPPI040846-PA"/>
    <property type="gene ID" value="GPPI040846"/>
</dbReference>
<reference evidence="1" key="2">
    <citation type="submission" date="2020-05" db="UniProtKB">
        <authorList>
            <consortium name="EnsemblMetazoa"/>
        </authorList>
    </citation>
    <scope>IDENTIFICATION</scope>
    <source>
        <strain evidence="1">IAEA</strain>
    </source>
</reference>
<dbReference type="GO" id="GO:0005829">
    <property type="term" value="C:cytosol"/>
    <property type="evidence" value="ECO:0007669"/>
    <property type="project" value="GOC"/>
</dbReference>